<feature type="compositionally biased region" description="Low complexity" evidence="2">
    <location>
        <begin position="309"/>
        <end position="322"/>
    </location>
</feature>
<dbReference type="Proteomes" id="UP000295096">
    <property type="component" value="Unassembled WGS sequence"/>
</dbReference>
<feature type="domain" description="AMP-dependent synthetase/ligase" evidence="4">
    <location>
        <begin position="4"/>
        <end position="283"/>
    </location>
</feature>
<dbReference type="InterPro" id="IPR020845">
    <property type="entry name" value="AMP-binding_CS"/>
</dbReference>
<dbReference type="Pfam" id="PF00501">
    <property type="entry name" value="AMP-binding"/>
    <property type="match status" value="1"/>
</dbReference>
<dbReference type="GO" id="GO:0006085">
    <property type="term" value="P:acetyl-CoA biosynthetic process"/>
    <property type="evidence" value="ECO:0007669"/>
    <property type="project" value="TreeGrafter"/>
</dbReference>
<protein>
    <recommendedName>
        <fullName evidence="4">AMP-dependent synthetase/ligase domain-containing protein</fullName>
    </recommendedName>
</protein>
<organism evidence="5 6">
    <name type="scientific">Dankookia rubra</name>
    <dbReference type="NCBI Taxonomy" id="1442381"/>
    <lineage>
        <taxon>Bacteria</taxon>
        <taxon>Pseudomonadati</taxon>
        <taxon>Pseudomonadota</taxon>
        <taxon>Alphaproteobacteria</taxon>
        <taxon>Acetobacterales</taxon>
        <taxon>Roseomonadaceae</taxon>
        <taxon>Dankookia</taxon>
    </lineage>
</organism>
<dbReference type="AlphaFoldDB" id="A0A4R5QFE1"/>
<evidence type="ECO:0000313" key="6">
    <source>
        <dbReference type="Proteomes" id="UP000295096"/>
    </source>
</evidence>
<evidence type="ECO:0000256" key="1">
    <source>
        <dbReference type="ARBA" id="ARBA00022990"/>
    </source>
</evidence>
<dbReference type="InterPro" id="IPR000873">
    <property type="entry name" value="AMP-dep_synth/lig_dom"/>
</dbReference>
<evidence type="ECO:0000256" key="3">
    <source>
        <dbReference type="SAM" id="Phobius"/>
    </source>
</evidence>
<dbReference type="OrthoDB" id="4471305at2"/>
<feature type="transmembrane region" description="Helical" evidence="3">
    <location>
        <begin position="60"/>
        <end position="81"/>
    </location>
</feature>
<keyword evidence="3" id="KW-0472">Membrane</keyword>
<accession>A0A4R5QFE1</accession>
<dbReference type="GO" id="GO:0003987">
    <property type="term" value="F:acetate-CoA ligase activity"/>
    <property type="evidence" value="ECO:0007669"/>
    <property type="project" value="TreeGrafter"/>
</dbReference>
<keyword evidence="3" id="KW-0812">Transmembrane</keyword>
<feature type="transmembrane region" description="Helical" evidence="3">
    <location>
        <begin position="221"/>
        <end position="243"/>
    </location>
</feature>
<keyword evidence="6" id="KW-1185">Reference proteome</keyword>
<dbReference type="InterPro" id="IPR042099">
    <property type="entry name" value="ANL_N_sf"/>
</dbReference>
<dbReference type="PANTHER" id="PTHR24095:SF14">
    <property type="entry name" value="ACETYL-COENZYME A SYNTHETASE 1"/>
    <property type="match status" value="1"/>
</dbReference>
<sequence length="322" mass="34162">MTNGHAQKPAILWEGEDGSRREMTYAELAATVSRAAGGLASLGIRRGDVVGLFMHSVPEAIAAFLAVVSIGAIALPMFSGFGVQAVVERLTDAGAVAVITADRTWRRGKPIEMAAVIAAAVGEVPTLRHVVVVARDPDGQEAEPADDRWISWRDLLGRGHLAPPAELPAEASAMLVYTSGTSGKPKGTVHSHCGFMTKVALDFGLILDLRPSDRLLWMSDLGWLIGPMLAVAVPLVGATLLLAEGTPDFPEPGRIWRLVQNHKVSFLGVAPTLVRSLMQQPPEVVEAMTCHRYASPPRPGSPGHRRPGHGSAARSVAAARRS</sequence>
<keyword evidence="3" id="KW-1133">Transmembrane helix</keyword>
<evidence type="ECO:0000313" key="5">
    <source>
        <dbReference type="EMBL" id="TDH61251.1"/>
    </source>
</evidence>
<gene>
    <name evidence="5" type="ORF">E2C06_17940</name>
</gene>
<evidence type="ECO:0000256" key="2">
    <source>
        <dbReference type="SAM" id="MobiDB-lite"/>
    </source>
</evidence>
<dbReference type="PROSITE" id="PS00455">
    <property type="entry name" value="AMP_BINDING"/>
    <property type="match status" value="1"/>
</dbReference>
<keyword evidence="1" id="KW-0007">Acetylation</keyword>
<dbReference type="EMBL" id="SMSJ01000024">
    <property type="protein sequence ID" value="TDH61251.1"/>
    <property type="molecule type" value="Genomic_DNA"/>
</dbReference>
<feature type="region of interest" description="Disordered" evidence="2">
    <location>
        <begin position="293"/>
        <end position="322"/>
    </location>
</feature>
<proteinExistence type="predicted"/>
<dbReference type="SUPFAM" id="SSF56801">
    <property type="entry name" value="Acetyl-CoA synthetase-like"/>
    <property type="match status" value="1"/>
</dbReference>
<dbReference type="PANTHER" id="PTHR24095">
    <property type="entry name" value="ACETYL-COENZYME A SYNTHETASE"/>
    <property type="match status" value="1"/>
</dbReference>
<evidence type="ECO:0000259" key="4">
    <source>
        <dbReference type="Pfam" id="PF00501"/>
    </source>
</evidence>
<name>A0A4R5QFE1_9PROT</name>
<dbReference type="Gene3D" id="3.40.50.12780">
    <property type="entry name" value="N-terminal domain of ligase-like"/>
    <property type="match status" value="1"/>
</dbReference>
<reference evidence="5 6" key="1">
    <citation type="journal article" date="2016" name="J. Microbiol.">
        <title>Dankookia rubra gen. nov., sp. nov., an alphaproteobacterium isolated from sediment of a shallow stream.</title>
        <authorList>
            <person name="Kim W.H."/>
            <person name="Kim D.H."/>
            <person name="Kang K."/>
            <person name="Ahn T.Y."/>
        </authorList>
    </citation>
    <scope>NUCLEOTIDE SEQUENCE [LARGE SCALE GENOMIC DNA]</scope>
    <source>
        <strain evidence="5 6">JCM30602</strain>
    </source>
</reference>
<comment type="caution">
    <text evidence="5">The sequence shown here is derived from an EMBL/GenBank/DDBJ whole genome shotgun (WGS) entry which is preliminary data.</text>
</comment>